<evidence type="ECO:0000313" key="2">
    <source>
        <dbReference type="EMBL" id="RVW48872.1"/>
    </source>
</evidence>
<feature type="region of interest" description="Disordered" evidence="1">
    <location>
        <begin position="1"/>
        <end position="26"/>
    </location>
</feature>
<reference evidence="2 3" key="1">
    <citation type="journal article" date="2018" name="PLoS Genet.">
        <title>Population sequencing reveals clonal diversity and ancestral inbreeding in the grapevine cultivar Chardonnay.</title>
        <authorList>
            <person name="Roach M.J."/>
            <person name="Johnson D.L."/>
            <person name="Bohlmann J."/>
            <person name="van Vuuren H.J."/>
            <person name="Jones S.J."/>
            <person name="Pretorius I.S."/>
            <person name="Schmidt S.A."/>
            <person name="Borneman A.R."/>
        </authorList>
    </citation>
    <scope>NUCLEOTIDE SEQUENCE [LARGE SCALE GENOMIC DNA]</scope>
    <source>
        <strain evidence="3">cv. Chardonnay</strain>
        <tissue evidence="2">Leaf</tissue>
    </source>
</reference>
<evidence type="ECO:0000256" key="1">
    <source>
        <dbReference type="SAM" id="MobiDB-lite"/>
    </source>
</evidence>
<dbReference type="EMBL" id="QGNW01001238">
    <property type="protein sequence ID" value="RVW48872.1"/>
    <property type="molecule type" value="Genomic_DNA"/>
</dbReference>
<sequence length="88" mass="9890">MAFQRLKPTPPLPSPKHHPPSNGTHFIAGNRTSVKFWKDRWCNDSSLNVSFSSLFSLTNDKDIWVGSKGVGSRRRRGLVEPPLLKAFS</sequence>
<name>A0A438EMH1_VITVI</name>
<accession>A0A438EMH1</accession>
<dbReference type="Proteomes" id="UP000288805">
    <property type="component" value="Unassembled WGS sequence"/>
</dbReference>
<organism evidence="2 3">
    <name type="scientific">Vitis vinifera</name>
    <name type="common">Grape</name>
    <dbReference type="NCBI Taxonomy" id="29760"/>
    <lineage>
        <taxon>Eukaryota</taxon>
        <taxon>Viridiplantae</taxon>
        <taxon>Streptophyta</taxon>
        <taxon>Embryophyta</taxon>
        <taxon>Tracheophyta</taxon>
        <taxon>Spermatophyta</taxon>
        <taxon>Magnoliopsida</taxon>
        <taxon>eudicotyledons</taxon>
        <taxon>Gunneridae</taxon>
        <taxon>Pentapetalae</taxon>
        <taxon>rosids</taxon>
        <taxon>Vitales</taxon>
        <taxon>Vitaceae</taxon>
        <taxon>Viteae</taxon>
        <taxon>Vitis</taxon>
    </lineage>
</organism>
<dbReference type="AlphaFoldDB" id="A0A438EMH1"/>
<gene>
    <name evidence="2" type="ORF">CK203_091209</name>
</gene>
<evidence type="ECO:0000313" key="3">
    <source>
        <dbReference type="Proteomes" id="UP000288805"/>
    </source>
</evidence>
<protein>
    <submittedName>
        <fullName evidence="2">Uncharacterized protein</fullName>
    </submittedName>
</protein>
<proteinExistence type="predicted"/>
<comment type="caution">
    <text evidence="2">The sequence shown here is derived from an EMBL/GenBank/DDBJ whole genome shotgun (WGS) entry which is preliminary data.</text>
</comment>